<dbReference type="SMART" id="SM01130">
    <property type="entry name" value="DHDPS"/>
    <property type="match status" value="1"/>
</dbReference>
<keyword evidence="1 2" id="KW-0456">Lyase</keyword>
<dbReference type="GO" id="GO:0008747">
    <property type="term" value="F:N-acetylneuraminate lyase activity"/>
    <property type="evidence" value="ECO:0007669"/>
    <property type="project" value="TreeGrafter"/>
</dbReference>
<sequence length="302" mass="33543">MEKKYKGVVVPMVTPLNEKREIDIEAVARIMEAFARYDISPLLLGTTGESASFSQEESHKMVKAAIASKSAHQQVYAGLVSNNVAEQAGRGQQYLDLGVDAVVATLPAYYILSADQMKRYFERLAEQLQGPLLMYNIKATTQMSIPLSVVEEMSHHPHIWGLKDSERDGERMAETIGRYRQRPDFSFFCGWGAQSADSIRTGADGIVPSTGNIVPEIYQKLYAAAANGEDARARHYQNLSDEVAKIYQSGRSLGASLSALKVLMKHQGLCEQYMKPPLSELEQGEVEEILAQWSQVNPLLQQ</sequence>
<dbReference type="PANTHER" id="PTHR42849">
    <property type="entry name" value="N-ACETYLNEURAMINATE LYASE"/>
    <property type="match status" value="1"/>
</dbReference>
<name>A0A918PSJ5_9BACT</name>
<keyword evidence="6" id="KW-1185">Reference proteome</keyword>
<proteinExistence type="inferred from homology"/>
<gene>
    <name evidence="5" type="ORF">GCM10007049_12710</name>
</gene>
<dbReference type="Gene3D" id="3.20.20.70">
    <property type="entry name" value="Aldolase class I"/>
    <property type="match status" value="1"/>
</dbReference>
<dbReference type="AlphaFoldDB" id="A0A918PSJ5"/>
<reference evidence="5" key="1">
    <citation type="journal article" date="2014" name="Int. J. Syst. Evol. Microbiol.">
        <title>Complete genome sequence of Corynebacterium casei LMG S-19264T (=DSM 44701T), isolated from a smear-ripened cheese.</title>
        <authorList>
            <consortium name="US DOE Joint Genome Institute (JGI-PGF)"/>
            <person name="Walter F."/>
            <person name="Albersmeier A."/>
            <person name="Kalinowski J."/>
            <person name="Ruckert C."/>
        </authorList>
    </citation>
    <scope>NUCLEOTIDE SEQUENCE</scope>
    <source>
        <strain evidence="5">KCTC 12368</strain>
    </source>
</reference>
<dbReference type="EMBL" id="BMWX01000002">
    <property type="protein sequence ID" value="GGZ21489.1"/>
    <property type="molecule type" value="Genomic_DNA"/>
</dbReference>
<dbReference type="PRINTS" id="PR00146">
    <property type="entry name" value="DHPICSNTHASE"/>
</dbReference>
<dbReference type="GO" id="GO:0019262">
    <property type="term" value="P:N-acetylneuraminate catabolic process"/>
    <property type="evidence" value="ECO:0007669"/>
    <property type="project" value="TreeGrafter"/>
</dbReference>
<evidence type="ECO:0000313" key="6">
    <source>
        <dbReference type="Proteomes" id="UP000619457"/>
    </source>
</evidence>
<evidence type="ECO:0000256" key="3">
    <source>
        <dbReference type="PIRSR" id="PIRSR001365-1"/>
    </source>
</evidence>
<dbReference type="InterPro" id="IPR002220">
    <property type="entry name" value="DapA-like"/>
</dbReference>
<dbReference type="Pfam" id="PF00701">
    <property type="entry name" value="DHDPS"/>
    <property type="match status" value="1"/>
</dbReference>
<reference evidence="5" key="2">
    <citation type="submission" date="2020-09" db="EMBL/GenBank/DDBJ databases">
        <authorList>
            <person name="Sun Q."/>
            <person name="Kim S."/>
        </authorList>
    </citation>
    <scope>NUCLEOTIDE SEQUENCE</scope>
    <source>
        <strain evidence="5">KCTC 12368</strain>
    </source>
</reference>
<dbReference type="GO" id="GO:0005829">
    <property type="term" value="C:cytosol"/>
    <property type="evidence" value="ECO:0007669"/>
    <property type="project" value="TreeGrafter"/>
</dbReference>
<dbReference type="CDD" id="cd00408">
    <property type="entry name" value="DHDPS-like"/>
    <property type="match status" value="1"/>
</dbReference>
<comment type="similarity">
    <text evidence="2">Belongs to the DapA family.</text>
</comment>
<feature type="active site" description="Schiff-base intermediate with substrate" evidence="3">
    <location>
        <position position="163"/>
    </location>
</feature>
<dbReference type="Proteomes" id="UP000619457">
    <property type="component" value="Unassembled WGS sequence"/>
</dbReference>
<dbReference type="PIRSF" id="PIRSF001365">
    <property type="entry name" value="DHDPS"/>
    <property type="match status" value="1"/>
</dbReference>
<comment type="caution">
    <text evidence="5">The sequence shown here is derived from an EMBL/GenBank/DDBJ whole genome shotgun (WGS) entry which is preliminary data.</text>
</comment>
<protein>
    <submittedName>
        <fullName evidence="5">Dihydrodipicolinate synthase family protein</fullName>
    </submittedName>
</protein>
<dbReference type="InterPro" id="IPR013785">
    <property type="entry name" value="Aldolase_TIM"/>
</dbReference>
<evidence type="ECO:0000313" key="5">
    <source>
        <dbReference type="EMBL" id="GGZ21489.1"/>
    </source>
</evidence>
<organism evidence="5 6">
    <name type="scientific">Echinicola pacifica</name>
    <dbReference type="NCBI Taxonomy" id="346377"/>
    <lineage>
        <taxon>Bacteria</taxon>
        <taxon>Pseudomonadati</taxon>
        <taxon>Bacteroidota</taxon>
        <taxon>Cytophagia</taxon>
        <taxon>Cytophagales</taxon>
        <taxon>Cyclobacteriaceae</taxon>
        <taxon>Echinicola</taxon>
    </lineage>
</organism>
<feature type="binding site" evidence="4">
    <location>
        <position position="47"/>
    </location>
    <ligand>
        <name>pyruvate</name>
        <dbReference type="ChEBI" id="CHEBI:15361"/>
    </ligand>
</feature>
<feature type="binding site" evidence="4">
    <location>
        <position position="207"/>
    </location>
    <ligand>
        <name>pyruvate</name>
        <dbReference type="ChEBI" id="CHEBI:15361"/>
    </ligand>
</feature>
<accession>A0A918PSJ5</accession>
<evidence type="ECO:0000256" key="4">
    <source>
        <dbReference type="PIRSR" id="PIRSR001365-2"/>
    </source>
</evidence>
<dbReference type="RefSeq" id="WP_157492486.1">
    <property type="nucleotide sequence ID" value="NZ_BMWX01000002.1"/>
</dbReference>
<dbReference type="PANTHER" id="PTHR42849:SF1">
    <property type="entry name" value="N-ACETYLNEURAMINATE LYASE"/>
    <property type="match status" value="1"/>
</dbReference>
<evidence type="ECO:0000256" key="2">
    <source>
        <dbReference type="PIRNR" id="PIRNR001365"/>
    </source>
</evidence>
<evidence type="ECO:0000256" key="1">
    <source>
        <dbReference type="ARBA" id="ARBA00023239"/>
    </source>
</evidence>
<feature type="active site" description="Proton donor/acceptor" evidence="3">
    <location>
        <position position="135"/>
    </location>
</feature>
<dbReference type="SUPFAM" id="SSF51569">
    <property type="entry name" value="Aldolase"/>
    <property type="match status" value="1"/>
</dbReference>